<gene>
    <name evidence="1" type="ORF">RPERSI_LOCUS4591</name>
</gene>
<reference evidence="1" key="1">
    <citation type="submission" date="2021-06" db="EMBL/GenBank/DDBJ databases">
        <authorList>
            <person name="Kallberg Y."/>
            <person name="Tangrot J."/>
            <person name="Rosling A."/>
        </authorList>
    </citation>
    <scope>NUCLEOTIDE SEQUENCE</scope>
    <source>
        <strain evidence="1">MA461A</strain>
    </source>
</reference>
<dbReference type="Proteomes" id="UP000789920">
    <property type="component" value="Unassembled WGS sequence"/>
</dbReference>
<proteinExistence type="predicted"/>
<comment type="caution">
    <text evidence="1">The sequence shown here is derived from an EMBL/GenBank/DDBJ whole genome shotgun (WGS) entry which is preliminary data.</text>
</comment>
<protein>
    <submittedName>
        <fullName evidence="1">12390_t:CDS:1</fullName>
    </submittedName>
</protein>
<name>A0ACA9M4F4_9GLOM</name>
<organism evidence="1 2">
    <name type="scientific">Racocetra persica</name>
    <dbReference type="NCBI Taxonomy" id="160502"/>
    <lineage>
        <taxon>Eukaryota</taxon>
        <taxon>Fungi</taxon>
        <taxon>Fungi incertae sedis</taxon>
        <taxon>Mucoromycota</taxon>
        <taxon>Glomeromycotina</taxon>
        <taxon>Glomeromycetes</taxon>
        <taxon>Diversisporales</taxon>
        <taxon>Gigasporaceae</taxon>
        <taxon>Racocetra</taxon>
    </lineage>
</organism>
<accession>A0ACA9M4F4</accession>
<evidence type="ECO:0000313" key="1">
    <source>
        <dbReference type="EMBL" id="CAG8566924.1"/>
    </source>
</evidence>
<keyword evidence="2" id="KW-1185">Reference proteome</keyword>
<evidence type="ECO:0000313" key="2">
    <source>
        <dbReference type="Proteomes" id="UP000789920"/>
    </source>
</evidence>
<sequence>MHTKSSGLVYACEVNFYKQVVEDNLCSWTQNEKNTLFQYLWGLKRITQFGEFFPDKRNRKFSHFIYVDIISIIIEFLSGKEFLEEYS</sequence>
<dbReference type="EMBL" id="CAJVQC010006436">
    <property type="protein sequence ID" value="CAG8566924.1"/>
    <property type="molecule type" value="Genomic_DNA"/>
</dbReference>